<dbReference type="EMBL" id="GBXM01074057">
    <property type="protein sequence ID" value="JAH34520.1"/>
    <property type="molecule type" value="Transcribed_RNA"/>
</dbReference>
<name>A0A0E9S1H9_ANGAN</name>
<evidence type="ECO:0000313" key="1">
    <source>
        <dbReference type="EMBL" id="JAH34520.1"/>
    </source>
</evidence>
<organism evidence="1">
    <name type="scientific">Anguilla anguilla</name>
    <name type="common">European freshwater eel</name>
    <name type="synonym">Muraena anguilla</name>
    <dbReference type="NCBI Taxonomy" id="7936"/>
    <lineage>
        <taxon>Eukaryota</taxon>
        <taxon>Metazoa</taxon>
        <taxon>Chordata</taxon>
        <taxon>Craniata</taxon>
        <taxon>Vertebrata</taxon>
        <taxon>Euteleostomi</taxon>
        <taxon>Actinopterygii</taxon>
        <taxon>Neopterygii</taxon>
        <taxon>Teleostei</taxon>
        <taxon>Anguilliformes</taxon>
        <taxon>Anguillidae</taxon>
        <taxon>Anguilla</taxon>
    </lineage>
</organism>
<reference evidence="1" key="1">
    <citation type="submission" date="2014-11" db="EMBL/GenBank/DDBJ databases">
        <authorList>
            <person name="Amaro Gonzalez C."/>
        </authorList>
    </citation>
    <scope>NUCLEOTIDE SEQUENCE</scope>
</reference>
<proteinExistence type="predicted"/>
<dbReference type="AlphaFoldDB" id="A0A0E9S1H9"/>
<sequence>MNQLANYTNSISEGQVSQAWRDYQPAREVGALQ</sequence>
<accession>A0A0E9S1H9</accession>
<reference evidence="1" key="2">
    <citation type="journal article" date="2015" name="Fish Shellfish Immunol.">
        <title>Early steps in the European eel (Anguilla anguilla)-Vibrio vulnificus interaction in the gills: Role of the RtxA13 toxin.</title>
        <authorList>
            <person name="Callol A."/>
            <person name="Pajuelo D."/>
            <person name="Ebbesson L."/>
            <person name="Teles M."/>
            <person name="MacKenzie S."/>
            <person name="Amaro C."/>
        </authorList>
    </citation>
    <scope>NUCLEOTIDE SEQUENCE</scope>
</reference>
<protein>
    <submittedName>
        <fullName evidence="1">Uncharacterized protein</fullName>
    </submittedName>
</protein>